<evidence type="ECO:0000313" key="5">
    <source>
        <dbReference type="Proteomes" id="UP000290189"/>
    </source>
</evidence>
<dbReference type="OrthoDB" id="7759946at2759"/>
<keyword evidence="3" id="KW-0496">Mitochondrion</keyword>
<dbReference type="Proteomes" id="UP000290189">
    <property type="component" value="Unassembled WGS sequence"/>
</dbReference>
<reference evidence="2 4" key="1">
    <citation type="submission" date="2015-02" db="EMBL/GenBank/DDBJ databases">
        <authorList>
            <person name="Chooi Y.-H."/>
        </authorList>
    </citation>
    <scope>NUCLEOTIDE SEQUENCE [LARGE SCALE GENOMIC DNA]</scope>
    <source>
        <strain evidence="2">E3</strain>
    </source>
</reference>
<protein>
    <submittedName>
        <fullName evidence="2">Uncharacterized protein</fullName>
    </submittedName>
</protein>
<evidence type="ECO:0000256" key="1">
    <source>
        <dbReference type="SAM" id="MobiDB-lite"/>
    </source>
</evidence>
<dbReference type="EMBL" id="CDSF01000013">
    <property type="protein sequence ID" value="CEO95365.1"/>
    <property type="molecule type" value="Genomic_DNA"/>
</dbReference>
<evidence type="ECO:0000313" key="3">
    <source>
        <dbReference type="EMBL" id="SPQ96183.1"/>
    </source>
</evidence>
<dbReference type="Proteomes" id="UP000039324">
    <property type="component" value="Unassembled WGS sequence"/>
</dbReference>
<keyword evidence="4" id="KW-1185">Reference proteome</keyword>
<accession>A0A0G4IJV6</accession>
<geneLocation type="mitochondrion" evidence="3"/>
<gene>
    <name evidence="2" type="ORF">PBRA_004131</name>
    <name evidence="3" type="ORF">PLBR_LOCUS3398</name>
</gene>
<sequence>MSRSGCRPSIPHFHPKCKICYGSLAEFVRASSLGSDASRRRNRPPEDDEGSSRAQRNESGPKLYRIRFKTFVKAYCNAHARPSSSVGMTEINADSLQEFLHALLDVCRRHVVGIAVRDGLDEPASFVLRPAPIEAEDLPGLIRFKASNHVYNVGEDGDLSEKTLTRWTHNATKPDLYIYKYGNNIVNVSEFKRFQTTVLGVPQVDRAGHPSNEAVASVVAQLKDRWGHIYVSDPINWQIWASEISRLSAPQQAACSQSRANIPMTLSSIPSTASAMPSQWS</sequence>
<organism evidence="2 4">
    <name type="scientific">Plasmodiophora brassicae</name>
    <name type="common">Clubroot disease agent</name>
    <dbReference type="NCBI Taxonomy" id="37360"/>
    <lineage>
        <taxon>Eukaryota</taxon>
        <taxon>Sar</taxon>
        <taxon>Rhizaria</taxon>
        <taxon>Endomyxa</taxon>
        <taxon>Phytomyxea</taxon>
        <taxon>Plasmodiophorida</taxon>
        <taxon>Plasmodiophoridae</taxon>
        <taxon>Plasmodiophora</taxon>
    </lineage>
</organism>
<evidence type="ECO:0000313" key="2">
    <source>
        <dbReference type="EMBL" id="CEO95365.1"/>
    </source>
</evidence>
<dbReference type="AlphaFoldDB" id="A0A0G4IJV6"/>
<feature type="region of interest" description="Disordered" evidence="1">
    <location>
        <begin position="34"/>
        <end position="59"/>
    </location>
</feature>
<dbReference type="EMBL" id="OVEO01000005">
    <property type="protein sequence ID" value="SPQ96183.1"/>
    <property type="molecule type" value="Genomic_DNA"/>
</dbReference>
<reference evidence="3 5" key="2">
    <citation type="submission" date="2018-03" db="EMBL/GenBank/DDBJ databases">
        <authorList>
            <person name="Fogelqvist J."/>
        </authorList>
    </citation>
    <scope>NUCLEOTIDE SEQUENCE [LARGE SCALE GENOMIC DNA]</scope>
</reference>
<evidence type="ECO:0000313" key="4">
    <source>
        <dbReference type="Proteomes" id="UP000039324"/>
    </source>
</evidence>
<name>A0A0G4IJV6_PLABS</name>
<proteinExistence type="predicted"/>